<protein>
    <submittedName>
        <fullName evidence="5">Putative 6-phosphogluconate dehydrogenase YqeC</fullName>
        <ecNumber evidence="5">1.1.1.-</ecNumber>
    </submittedName>
</protein>
<dbReference type="PRINTS" id="PR00076">
    <property type="entry name" value="6PGDHDRGNASE"/>
</dbReference>
<keyword evidence="3 5" id="KW-0560">Oxidoreductase</keyword>
<dbReference type="GO" id="GO:0004616">
    <property type="term" value="F:phosphogluconate dehydrogenase (decarboxylating) activity"/>
    <property type="evidence" value="ECO:0007669"/>
    <property type="project" value="InterPro"/>
</dbReference>
<dbReference type="EC" id="1.1.1.-" evidence="5"/>
<dbReference type="InterPro" id="IPR013328">
    <property type="entry name" value="6PGD_dom2"/>
</dbReference>
<gene>
    <name evidence="5" type="primary">yqeC</name>
    <name evidence="5" type="ORF">TPHV1_50115</name>
</gene>
<organism evidence="5 6">
    <name type="scientific">Treponema phagedenis</name>
    <dbReference type="NCBI Taxonomy" id="162"/>
    <lineage>
        <taxon>Bacteria</taxon>
        <taxon>Pseudomonadati</taxon>
        <taxon>Spirochaetota</taxon>
        <taxon>Spirochaetia</taxon>
        <taxon>Spirochaetales</taxon>
        <taxon>Treponemataceae</taxon>
        <taxon>Treponema</taxon>
    </lineage>
</organism>
<dbReference type="InterPro" id="IPR036291">
    <property type="entry name" value="NAD(P)-bd_dom_sf"/>
</dbReference>
<evidence type="ECO:0000256" key="2">
    <source>
        <dbReference type="ARBA" id="ARBA00008419"/>
    </source>
</evidence>
<dbReference type="SUPFAM" id="SSF51735">
    <property type="entry name" value="NAD(P)-binding Rossmann-fold domains"/>
    <property type="match status" value="1"/>
</dbReference>
<keyword evidence="6" id="KW-1185">Reference proteome</keyword>
<accession>A0A0B7H0S1</accession>
<dbReference type="GO" id="GO:0016054">
    <property type="term" value="P:organic acid catabolic process"/>
    <property type="evidence" value="ECO:0007669"/>
    <property type="project" value="UniProtKB-ARBA"/>
</dbReference>
<reference evidence="6" key="1">
    <citation type="submission" date="2015-01" db="EMBL/GenBank/DDBJ databases">
        <authorList>
            <person name="Manzoor Shahid"/>
            <person name="Zubair Saima"/>
        </authorList>
    </citation>
    <scope>NUCLEOTIDE SEQUENCE [LARGE SCALE GENOMIC DNA]</scope>
    <source>
        <strain evidence="6">V1</strain>
    </source>
</reference>
<name>A0A0B7H0S1_TREPH</name>
<evidence type="ECO:0000256" key="3">
    <source>
        <dbReference type="ARBA" id="ARBA00023002"/>
    </source>
</evidence>
<dbReference type="Pfam" id="PF03446">
    <property type="entry name" value="NAD_binding_2"/>
    <property type="match status" value="1"/>
</dbReference>
<comment type="pathway">
    <text evidence="1">Carbohydrate degradation; pentose phosphate pathway.</text>
</comment>
<dbReference type="Proteomes" id="UP000042527">
    <property type="component" value="Unassembled WGS sequence"/>
</dbReference>
<dbReference type="InterPro" id="IPR002204">
    <property type="entry name" value="3-OH-isobutyrate_DH-rel_CS"/>
</dbReference>
<dbReference type="SMART" id="SM01350">
    <property type="entry name" value="6PGD"/>
    <property type="match status" value="1"/>
</dbReference>
<dbReference type="PANTHER" id="PTHR11811">
    <property type="entry name" value="6-PHOSPHOGLUCONATE DEHYDROGENASE"/>
    <property type="match status" value="1"/>
</dbReference>
<dbReference type="Pfam" id="PF00393">
    <property type="entry name" value="6PGD"/>
    <property type="match status" value="1"/>
</dbReference>
<dbReference type="NCBIfam" id="NF007161">
    <property type="entry name" value="PRK09599.1"/>
    <property type="match status" value="1"/>
</dbReference>
<dbReference type="InterPro" id="IPR004849">
    <property type="entry name" value="6DGDH_YqeC"/>
</dbReference>
<evidence type="ECO:0000313" key="6">
    <source>
        <dbReference type="Proteomes" id="UP000042527"/>
    </source>
</evidence>
<dbReference type="GO" id="GO:0019521">
    <property type="term" value="P:D-gluconate metabolic process"/>
    <property type="evidence" value="ECO:0007669"/>
    <property type="project" value="UniProtKB-KW"/>
</dbReference>
<dbReference type="PROSITE" id="PS00895">
    <property type="entry name" value="3_HYDROXYISOBUT_DH"/>
    <property type="match status" value="1"/>
</dbReference>
<dbReference type="Gene3D" id="3.40.50.720">
    <property type="entry name" value="NAD(P)-binding Rossmann-like Domain"/>
    <property type="match status" value="1"/>
</dbReference>
<evidence type="ECO:0000313" key="5">
    <source>
        <dbReference type="EMBL" id="CEM62855.1"/>
    </source>
</evidence>
<dbReference type="NCBIfam" id="TIGR00872">
    <property type="entry name" value="gnd_rel"/>
    <property type="match status" value="1"/>
</dbReference>
<dbReference type="AlphaFoldDB" id="A0A0B7H0S1"/>
<proteinExistence type="inferred from homology"/>
<dbReference type="InterPro" id="IPR006183">
    <property type="entry name" value="Pgluconate_DH"/>
</dbReference>
<evidence type="ECO:0000256" key="1">
    <source>
        <dbReference type="ARBA" id="ARBA00004959"/>
    </source>
</evidence>
<dbReference type="GO" id="GO:0006098">
    <property type="term" value="P:pentose-phosphate shunt"/>
    <property type="evidence" value="ECO:0007669"/>
    <property type="project" value="InterPro"/>
</dbReference>
<dbReference type="GO" id="GO:0050661">
    <property type="term" value="F:NADP binding"/>
    <property type="evidence" value="ECO:0007669"/>
    <property type="project" value="InterPro"/>
</dbReference>
<dbReference type="Gene3D" id="1.10.1040.10">
    <property type="entry name" value="N-(1-d-carboxylethyl)-l-norvaline Dehydrogenase, domain 2"/>
    <property type="match status" value="1"/>
</dbReference>
<keyword evidence="4" id="KW-0311">Gluconate utilization</keyword>
<dbReference type="SUPFAM" id="SSF48179">
    <property type="entry name" value="6-phosphogluconate dehydrogenase C-terminal domain-like"/>
    <property type="match status" value="1"/>
</dbReference>
<dbReference type="InterPro" id="IPR008927">
    <property type="entry name" value="6-PGluconate_DH-like_C_sf"/>
</dbReference>
<sequence>MEIGIIGLGKMGYGMACNMKDHGYTVFGFDTDPQSTVRANEYGIKSCHEIEGFINFFTDRKILFLFIPSGAIIDDMIETLRKYLHKGDIIVDAGNSHYKDSIRRYEALKAQGISFLDCGTSGGPSGARNGACTMIGGDKEIYERLKKLFDDVSVENGSLYTGARGSGHFVKMVHNAIEYGMMQSIAEGYELMHKANFDLDLQKISDLWNNGSVIRSWLIELAGSALSKNPDMSGIKGVVNASGECKWAVETALDLQVPVPVFALSLMIRNRSLETDTFSAKLLSLLRNEFGGHDVICDS</sequence>
<dbReference type="OrthoDB" id="9804542at2"/>
<evidence type="ECO:0000256" key="4">
    <source>
        <dbReference type="ARBA" id="ARBA00023064"/>
    </source>
</evidence>
<dbReference type="RefSeq" id="WP_044634931.1">
    <property type="nucleotide sequence ID" value="NZ_CDNC01000045.1"/>
</dbReference>
<dbReference type="InterPro" id="IPR006115">
    <property type="entry name" value="6PGDH_NADP-bd"/>
</dbReference>
<comment type="similarity">
    <text evidence="2">Belongs to the 6-phosphogluconate dehydrogenase family.</text>
</comment>
<dbReference type="InterPro" id="IPR006114">
    <property type="entry name" value="6PGDH_C"/>
</dbReference>
<dbReference type="EMBL" id="CDNC01000045">
    <property type="protein sequence ID" value="CEM62855.1"/>
    <property type="molecule type" value="Genomic_DNA"/>
</dbReference>